<keyword evidence="2" id="KW-1185">Reference proteome</keyword>
<comment type="caution">
    <text evidence="1">The sequence shown here is derived from an EMBL/GenBank/DDBJ whole genome shotgun (WGS) entry which is preliminary data.</text>
</comment>
<organism evidence="1 2">
    <name type="scientific">Protopolystoma xenopodis</name>
    <dbReference type="NCBI Taxonomy" id="117903"/>
    <lineage>
        <taxon>Eukaryota</taxon>
        <taxon>Metazoa</taxon>
        <taxon>Spiralia</taxon>
        <taxon>Lophotrochozoa</taxon>
        <taxon>Platyhelminthes</taxon>
        <taxon>Monogenea</taxon>
        <taxon>Polyopisthocotylea</taxon>
        <taxon>Polystomatidea</taxon>
        <taxon>Polystomatidae</taxon>
        <taxon>Protopolystoma</taxon>
    </lineage>
</organism>
<evidence type="ECO:0000313" key="2">
    <source>
        <dbReference type="Proteomes" id="UP000784294"/>
    </source>
</evidence>
<dbReference type="EMBL" id="CAAALY010251120">
    <property type="protein sequence ID" value="VEL35971.1"/>
    <property type="molecule type" value="Genomic_DNA"/>
</dbReference>
<protein>
    <submittedName>
        <fullName evidence="1">Uncharacterized protein</fullName>
    </submittedName>
</protein>
<name>A0A448XGI7_9PLAT</name>
<dbReference type="AlphaFoldDB" id="A0A448XGI7"/>
<dbReference type="Proteomes" id="UP000784294">
    <property type="component" value="Unassembled WGS sequence"/>
</dbReference>
<reference evidence="1" key="1">
    <citation type="submission" date="2018-11" db="EMBL/GenBank/DDBJ databases">
        <authorList>
            <consortium name="Pathogen Informatics"/>
        </authorList>
    </citation>
    <scope>NUCLEOTIDE SEQUENCE</scope>
</reference>
<proteinExistence type="predicted"/>
<accession>A0A448XGI7</accession>
<dbReference type="InterPro" id="IPR015943">
    <property type="entry name" value="WD40/YVTN_repeat-like_dom_sf"/>
</dbReference>
<gene>
    <name evidence="1" type="ORF">PXEA_LOCUS29411</name>
</gene>
<sequence>MTINASISLRPGQPLPLYCLARHPGQSHLLAVGGSATDAPLSTSISGLTDLQADSKDARGRASCQGDKDCSDGGTTGNSSATAYIWDLRADRYPLTELACPGRGVWEAMFHPTSPKYLCLATETAGLLGICSSDRNGEKSGAMISTVIDEVLLIIWLALQARNF</sequence>
<dbReference type="SUPFAM" id="SSF50960">
    <property type="entry name" value="TolB, C-terminal domain"/>
    <property type="match status" value="1"/>
</dbReference>
<dbReference type="Gene3D" id="2.130.10.10">
    <property type="entry name" value="YVTN repeat-like/Quinoprotein amine dehydrogenase"/>
    <property type="match status" value="1"/>
</dbReference>
<evidence type="ECO:0000313" key="1">
    <source>
        <dbReference type="EMBL" id="VEL35971.1"/>
    </source>
</evidence>
<dbReference type="OrthoDB" id="9890280at2759"/>